<feature type="transmembrane region" description="Helical" evidence="8">
    <location>
        <begin position="410"/>
        <end position="428"/>
    </location>
</feature>
<dbReference type="GO" id="GO:0016763">
    <property type="term" value="F:pentosyltransferase activity"/>
    <property type="evidence" value="ECO:0007669"/>
    <property type="project" value="TreeGrafter"/>
</dbReference>
<feature type="transmembrane region" description="Helical" evidence="8">
    <location>
        <begin position="302"/>
        <end position="321"/>
    </location>
</feature>
<feature type="transmembrane region" description="Helical" evidence="8">
    <location>
        <begin position="383"/>
        <end position="403"/>
    </location>
</feature>
<evidence type="ECO:0000256" key="1">
    <source>
        <dbReference type="ARBA" id="ARBA00004651"/>
    </source>
</evidence>
<dbReference type="AlphaFoldDB" id="A0A1H5K7S3"/>
<name>A0A1H5K7S3_9PSED</name>
<evidence type="ECO:0000256" key="4">
    <source>
        <dbReference type="ARBA" id="ARBA00022679"/>
    </source>
</evidence>
<dbReference type="PANTHER" id="PTHR33908:SF3">
    <property type="entry name" value="UNDECAPRENYL PHOSPHATE-ALPHA-4-AMINO-4-DEOXY-L-ARABINOSE ARABINOSYL TRANSFERASE"/>
    <property type="match status" value="1"/>
</dbReference>
<evidence type="ECO:0000256" key="7">
    <source>
        <dbReference type="ARBA" id="ARBA00023136"/>
    </source>
</evidence>
<protein>
    <submittedName>
        <fullName evidence="10">4-amino-4-deoxy-L-arabinose transferase</fullName>
    </submittedName>
</protein>
<dbReference type="GO" id="GO:0009103">
    <property type="term" value="P:lipopolysaccharide biosynthetic process"/>
    <property type="evidence" value="ECO:0007669"/>
    <property type="project" value="UniProtKB-ARBA"/>
</dbReference>
<evidence type="ECO:0000259" key="9">
    <source>
        <dbReference type="Pfam" id="PF02366"/>
    </source>
</evidence>
<evidence type="ECO:0000256" key="6">
    <source>
        <dbReference type="ARBA" id="ARBA00022989"/>
    </source>
</evidence>
<keyword evidence="6 8" id="KW-1133">Transmembrane helix</keyword>
<dbReference type="GO" id="GO:0005886">
    <property type="term" value="C:plasma membrane"/>
    <property type="evidence" value="ECO:0007669"/>
    <property type="project" value="UniProtKB-SubCell"/>
</dbReference>
<evidence type="ECO:0000256" key="5">
    <source>
        <dbReference type="ARBA" id="ARBA00022692"/>
    </source>
</evidence>
<dbReference type="InterPro" id="IPR050297">
    <property type="entry name" value="LipidA_mod_glycosyltrf_83"/>
</dbReference>
<gene>
    <name evidence="10" type="ORF">SAMN04490194_3012</name>
</gene>
<feature type="transmembrane region" description="Helical" evidence="8">
    <location>
        <begin position="358"/>
        <end position="377"/>
    </location>
</feature>
<keyword evidence="2" id="KW-1003">Cell membrane</keyword>
<evidence type="ECO:0000313" key="11">
    <source>
        <dbReference type="Proteomes" id="UP000198985"/>
    </source>
</evidence>
<feature type="transmembrane region" description="Helical" evidence="8">
    <location>
        <begin position="211"/>
        <end position="233"/>
    </location>
</feature>
<evidence type="ECO:0000256" key="8">
    <source>
        <dbReference type="SAM" id="Phobius"/>
    </source>
</evidence>
<reference evidence="10 11" key="1">
    <citation type="submission" date="2016-10" db="EMBL/GenBank/DDBJ databases">
        <authorList>
            <person name="de Groot N.N."/>
        </authorList>
    </citation>
    <scope>NUCLEOTIDE SEQUENCE [LARGE SCALE GENOMIC DNA]</scope>
    <source>
        <strain evidence="10 11">BS3662</strain>
    </source>
</reference>
<dbReference type="Proteomes" id="UP000198985">
    <property type="component" value="Unassembled WGS sequence"/>
</dbReference>
<keyword evidence="4 10" id="KW-0808">Transferase</keyword>
<evidence type="ECO:0000313" key="10">
    <source>
        <dbReference type="EMBL" id="SEE60061.1"/>
    </source>
</evidence>
<feature type="transmembrane region" description="Helical" evidence="8">
    <location>
        <begin position="175"/>
        <end position="204"/>
    </location>
</feature>
<proteinExistence type="predicted"/>
<evidence type="ECO:0000256" key="2">
    <source>
        <dbReference type="ARBA" id="ARBA00022475"/>
    </source>
</evidence>
<dbReference type="Pfam" id="PF02366">
    <property type="entry name" value="PMT"/>
    <property type="match status" value="1"/>
</dbReference>
<dbReference type="InterPro" id="IPR003342">
    <property type="entry name" value="ArnT-like_N"/>
</dbReference>
<sequence>MAGGFGCRLIVNAPSIRRQSLGIGLLALMLFSAGVYQQAVIGFDSRFVLFAQEMLRHGPSVFPTTYGEPYADYSAVSTLFIWLLSLPFGQVNSLSAWLPSAFAGAVIVTLMFRLLAPHSPRWALLSIALMLMTNTFITETRAVSLDLMLAAVAFAVFYLGYAADHFEARRRWWLILPLLLLGFGIRGPIGLVIPTGMLCSYFLINRQWQRLFGFGLSAALLLTVCVGALLWLADTSGGPAFMHDVVRMQFMGRMDGSEGASGSLYYFTGSLGNYALAYPLALLVLVVVWLTDARQPGPALRLVHYCTAAALIVMVGLSIPQAKKARYVLPMLPMLAIIAAYPFQVAQGRVFAWLRGGMQGLWLVMPAVLVVGLLIVQRQLTEPLTSIFIILGTLQAIAFALLFKSQWRAQALAICAVLALWLVYILVFEPVERRLYDTRTFSREAFAFVQKDPAPLVLHGMGKDAKAIKFMVNIRQDLQPVFTESIQTLESVAGPAWLMMDQSDYNALHGTVLGSLPPVLSGRFDKNDFVLIHLQKP</sequence>
<feature type="transmembrane region" description="Helical" evidence="8">
    <location>
        <begin position="145"/>
        <end position="163"/>
    </location>
</feature>
<organism evidence="10 11">
    <name type="scientific">Pseudomonas migulae</name>
    <dbReference type="NCBI Taxonomy" id="78543"/>
    <lineage>
        <taxon>Bacteria</taxon>
        <taxon>Pseudomonadati</taxon>
        <taxon>Pseudomonadota</taxon>
        <taxon>Gammaproteobacteria</taxon>
        <taxon>Pseudomonadales</taxon>
        <taxon>Pseudomonadaceae</taxon>
        <taxon>Pseudomonas</taxon>
    </lineage>
</organism>
<feature type="transmembrane region" description="Helical" evidence="8">
    <location>
        <begin position="327"/>
        <end position="346"/>
    </location>
</feature>
<dbReference type="GO" id="GO:0006493">
    <property type="term" value="P:protein O-linked glycosylation"/>
    <property type="evidence" value="ECO:0007669"/>
    <property type="project" value="InterPro"/>
</dbReference>
<feature type="transmembrane region" description="Helical" evidence="8">
    <location>
        <begin position="271"/>
        <end position="290"/>
    </location>
</feature>
<dbReference type="PANTHER" id="PTHR33908">
    <property type="entry name" value="MANNOSYLTRANSFERASE YKCB-RELATED"/>
    <property type="match status" value="1"/>
</dbReference>
<keyword evidence="3" id="KW-0328">Glycosyltransferase</keyword>
<dbReference type="EMBL" id="FNTY01000002">
    <property type="protein sequence ID" value="SEE60061.1"/>
    <property type="molecule type" value="Genomic_DNA"/>
</dbReference>
<feature type="transmembrane region" description="Helical" evidence="8">
    <location>
        <begin position="96"/>
        <end position="116"/>
    </location>
</feature>
<dbReference type="GO" id="GO:0000030">
    <property type="term" value="F:mannosyltransferase activity"/>
    <property type="evidence" value="ECO:0007669"/>
    <property type="project" value="InterPro"/>
</dbReference>
<feature type="transmembrane region" description="Helical" evidence="8">
    <location>
        <begin position="21"/>
        <end position="39"/>
    </location>
</feature>
<comment type="subcellular location">
    <subcellularLocation>
        <location evidence="1">Cell membrane</location>
        <topology evidence="1">Multi-pass membrane protein</topology>
    </subcellularLocation>
</comment>
<keyword evidence="5 8" id="KW-0812">Transmembrane</keyword>
<accession>A0A1H5K7S3</accession>
<feature type="domain" description="ArnT-like N-terminal" evidence="9">
    <location>
        <begin position="28"/>
        <end position="215"/>
    </location>
</feature>
<dbReference type="GO" id="GO:0010041">
    <property type="term" value="P:response to iron(III) ion"/>
    <property type="evidence" value="ECO:0007669"/>
    <property type="project" value="TreeGrafter"/>
</dbReference>
<evidence type="ECO:0000256" key="3">
    <source>
        <dbReference type="ARBA" id="ARBA00022676"/>
    </source>
</evidence>
<keyword evidence="7 8" id="KW-0472">Membrane</keyword>